<comment type="similarity">
    <text evidence="2">In the N-terminal section; belongs to the FGAMS family.</text>
</comment>
<evidence type="ECO:0000256" key="11">
    <source>
        <dbReference type="ARBA" id="ARBA00029823"/>
    </source>
</evidence>
<dbReference type="CDD" id="cd02203">
    <property type="entry name" value="PurL_repeat1"/>
    <property type="match status" value="1"/>
</dbReference>
<dbReference type="InParanoid" id="B8CE77"/>
<evidence type="ECO:0000259" key="18">
    <source>
        <dbReference type="Pfam" id="PF22689"/>
    </source>
</evidence>
<evidence type="ECO:0000256" key="3">
    <source>
        <dbReference type="ARBA" id="ARBA00012747"/>
    </source>
</evidence>
<evidence type="ECO:0000313" key="20">
    <source>
        <dbReference type="Proteomes" id="UP000001449"/>
    </source>
</evidence>
<evidence type="ECO:0000256" key="13">
    <source>
        <dbReference type="ARBA" id="ARBA00052585"/>
    </source>
</evidence>
<evidence type="ECO:0000313" key="19">
    <source>
        <dbReference type="EMBL" id="EED88332.1"/>
    </source>
</evidence>
<dbReference type="InterPro" id="IPR010073">
    <property type="entry name" value="PurL_large"/>
</dbReference>
<dbReference type="InterPro" id="IPR040707">
    <property type="entry name" value="FGAR-AT_N"/>
</dbReference>
<evidence type="ECO:0000259" key="15">
    <source>
        <dbReference type="Pfam" id="PF02769"/>
    </source>
</evidence>
<dbReference type="eggNOG" id="KOG1907">
    <property type="taxonomic scope" value="Eukaryota"/>
</dbReference>
<dbReference type="FunFam" id="3.90.650.10:FF:000006">
    <property type="entry name" value="Phosphoribosylformylglycinamidine synthase, putative"/>
    <property type="match status" value="1"/>
</dbReference>
<dbReference type="EMBL" id="CM000651">
    <property type="protein sequence ID" value="EED88332.1"/>
    <property type="molecule type" value="Genomic_DNA"/>
</dbReference>
<evidence type="ECO:0000256" key="7">
    <source>
        <dbReference type="ARBA" id="ARBA00022755"/>
    </source>
</evidence>
<keyword evidence="7" id="KW-0658">Purine biosynthesis</keyword>
<dbReference type="SUPFAM" id="SSF52317">
    <property type="entry name" value="Class I glutamine amidotransferase-like"/>
    <property type="match status" value="1"/>
</dbReference>
<keyword evidence="8" id="KW-0067">ATP-binding</keyword>
<accession>B8CE77</accession>
<dbReference type="FunFam" id="3.30.1330.10:FF:000007">
    <property type="entry name" value="Phosphoribosylformylglycinamidine synthase, putative"/>
    <property type="match status" value="1"/>
</dbReference>
<dbReference type="UniPathway" id="UPA00074">
    <property type="reaction ID" value="UER00128"/>
</dbReference>
<dbReference type="Gene3D" id="1.10.8.750">
    <property type="entry name" value="Phosphoribosylformylglycinamidine synthase, linker domain"/>
    <property type="match status" value="1"/>
</dbReference>
<evidence type="ECO:0000256" key="14">
    <source>
        <dbReference type="ARBA" id="ARBA00071729"/>
    </source>
</evidence>
<keyword evidence="6" id="KW-0547">Nucleotide-binding</keyword>
<evidence type="ECO:0000256" key="1">
    <source>
        <dbReference type="ARBA" id="ARBA00004920"/>
    </source>
</evidence>
<dbReference type="KEGG" id="tps:THAPSDRAFT_30301"/>
<proteinExistence type="inferred from homology"/>
<evidence type="ECO:0000256" key="12">
    <source>
        <dbReference type="ARBA" id="ARBA00032632"/>
    </source>
</evidence>
<dbReference type="HAMAP" id="MF_00419">
    <property type="entry name" value="PurL_1"/>
    <property type="match status" value="1"/>
</dbReference>
<dbReference type="OMA" id="LSANWMW"/>
<gene>
    <name evidence="19" type="ORF">THAPSDRAFT_30301</name>
</gene>
<feature type="domain" description="Phosphoribosylformylglycinamidine synthase linker" evidence="16">
    <location>
        <begin position="191"/>
        <end position="240"/>
    </location>
</feature>
<dbReference type="PANTHER" id="PTHR10099">
    <property type="entry name" value="PHOSPHORIBOSYLFORMYLGLYCINAMIDINE SYNTHASE"/>
    <property type="match status" value="1"/>
</dbReference>
<feature type="domain" description="PurM-like C-terminal" evidence="15">
    <location>
        <begin position="454"/>
        <end position="609"/>
    </location>
</feature>
<dbReference type="Pfam" id="PF22689">
    <property type="entry name" value="FGAR-AT_PurM_N-like"/>
    <property type="match status" value="1"/>
</dbReference>
<keyword evidence="4 19" id="KW-0436">Ligase</keyword>
<dbReference type="SUPFAM" id="SSF82697">
    <property type="entry name" value="PurS-like"/>
    <property type="match status" value="1"/>
</dbReference>
<dbReference type="Gene3D" id="3.40.50.880">
    <property type="match status" value="1"/>
</dbReference>
<dbReference type="InterPro" id="IPR036604">
    <property type="entry name" value="PurS-like_sf"/>
</dbReference>
<comment type="catalytic activity">
    <reaction evidence="13">
        <text>N(2)-formyl-N(1)-(5-phospho-beta-D-ribosyl)glycinamide + L-glutamine + ATP + H2O = 2-formamido-N(1)-(5-O-phospho-beta-D-ribosyl)acetamidine + L-glutamate + ADP + phosphate + H(+)</text>
        <dbReference type="Rhea" id="RHEA:17129"/>
        <dbReference type="ChEBI" id="CHEBI:15377"/>
        <dbReference type="ChEBI" id="CHEBI:15378"/>
        <dbReference type="ChEBI" id="CHEBI:29985"/>
        <dbReference type="ChEBI" id="CHEBI:30616"/>
        <dbReference type="ChEBI" id="CHEBI:43474"/>
        <dbReference type="ChEBI" id="CHEBI:58359"/>
        <dbReference type="ChEBI" id="CHEBI:147286"/>
        <dbReference type="ChEBI" id="CHEBI:147287"/>
        <dbReference type="ChEBI" id="CHEBI:456216"/>
        <dbReference type="EC" id="6.3.5.3"/>
    </reaction>
</comment>
<dbReference type="RefSeq" id="XP_002294498.1">
    <property type="nucleotide sequence ID" value="XM_002294462.1"/>
</dbReference>
<dbReference type="PANTHER" id="PTHR10099:SF1">
    <property type="entry name" value="PHOSPHORIBOSYLFORMYLGLYCINAMIDINE SYNTHASE"/>
    <property type="match status" value="1"/>
</dbReference>
<dbReference type="NCBIfam" id="TIGR01735">
    <property type="entry name" value="FGAM_synt"/>
    <property type="match status" value="1"/>
</dbReference>
<dbReference type="FunFam" id="3.40.50.880:FF:000008">
    <property type="entry name" value="Phosphoribosylformylglycinamidine synthase"/>
    <property type="match status" value="1"/>
</dbReference>
<dbReference type="SMART" id="SM01211">
    <property type="entry name" value="GATase_5"/>
    <property type="match status" value="1"/>
</dbReference>
<dbReference type="GO" id="GO:0005737">
    <property type="term" value="C:cytoplasm"/>
    <property type="evidence" value="ECO:0000318"/>
    <property type="project" value="GO_Central"/>
</dbReference>
<dbReference type="InterPro" id="IPR036921">
    <property type="entry name" value="PurM-like_N_sf"/>
</dbReference>
<protein>
    <recommendedName>
        <fullName evidence="14">Phosphoribosylformylglycinamidine synthase</fullName>
        <ecNumber evidence="3">6.3.5.3</ecNumber>
    </recommendedName>
    <alternativeName>
        <fullName evidence="12">Formylglycinamide ribonucleotide amidotransferase</fullName>
    </alternativeName>
    <alternativeName>
        <fullName evidence="11">Formylglycinamide ribotide amidotransferase</fullName>
    </alternativeName>
</protein>
<dbReference type="PROSITE" id="PS51273">
    <property type="entry name" value="GATASE_TYPE_1"/>
    <property type="match status" value="1"/>
</dbReference>
<dbReference type="PaxDb" id="35128-Thaps30301"/>
<dbReference type="Pfam" id="PF18072">
    <property type="entry name" value="FGAR-AT_linker"/>
    <property type="match status" value="1"/>
</dbReference>
<evidence type="ECO:0000256" key="6">
    <source>
        <dbReference type="ARBA" id="ARBA00022741"/>
    </source>
</evidence>
<dbReference type="Pfam" id="PF02769">
    <property type="entry name" value="AIRS_C"/>
    <property type="match status" value="2"/>
</dbReference>
<evidence type="ECO:0000259" key="17">
    <source>
        <dbReference type="Pfam" id="PF18076"/>
    </source>
</evidence>
<comment type="pathway">
    <text evidence="1">Purine metabolism; IMP biosynthesis via de novo pathway; 5-amino-1-(5-phospho-D-ribosyl)imidazole from N(2)-formyl-N(1)-(5-phospho-D-ribosyl)glycinamide: step 1/2.</text>
</comment>
<feature type="domain" description="FGAR-AT PurM N-terminal-like" evidence="18">
    <location>
        <begin position="669"/>
        <end position="821"/>
    </location>
</feature>
<evidence type="ECO:0000256" key="8">
    <source>
        <dbReference type="ARBA" id="ARBA00022840"/>
    </source>
</evidence>
<keyword evidence="5" id="KW-0479">Metal-binding</keyword>
<dbReference type="InterPro" id="IPR029062">
    <property type="entry name" value="Class_I_gatase-like"/>
</dbReference>
<evidence type="ECO:0000256" key="10">
    <source>
        <dbReference type="ARBA" id="ARBA00022962"/>
    </source>
</evidence>
<dbReference type="SUPFAM" id="SSF55326">
    <property type="entry name" value="PurM N-terminal domain-like"/>
    <property type="match status" value="2"/>
</dbReference>
<keyword evidence="20" id="KW-1185">Reference proteome</keyword>
<dbReference type="SUPFAM" id="SSF56042">
    <property type="entry name" value="PurM C-terminal domain-like"/>
    <property type="match status" value="2"/>
</dbReference>
<keyword evidence="10" id="KW-0315">Glutamine amidotransferase</keyword>
<dbReference type="InterPro" id="IPR055181">
    <property type="entry name" value="FGAR-AT_PurM_N-like"/>
</dbReference>
<reference evidence="19 20" key="1">
    <citation type="journal article" date="2004" name="Science">
        <title>The genome of the diatom Thalassiosira pseudonana: ecology, evolution, and metabolism.</title>
        <authorList>
            <person name="Armbrust E.V."/>
            <person name="Berges J.A."/>
            <person name="Bowler C."/>
            <person name="Green B.R."/>
            <person name="Martinez D."/>
            <person name="Putnam N.H."/>
            <person name="Zhou S."/>
            <person name="Allen A.E."/>
            <person name="Apt K.E."/>
            <person name="Bechner M."/>
            <person name="Brzezinski M.A."/>
            <person name="Chaal B.K."/>
            <person name="Chiovitti A."/>
            <person name="Davis A.K."/>
            <person name="Demarest M.S."/>
            <person name="Detter J.C."/>
            <person name="Glavina T."/>
            <person name="Goodstein D."/>
            <person name="Hadi M.Z."/>
            <person name="Hellsten U."/>
            <person name="Hildebrand M."/>
            <person name="Jenkins B.D."/>
            <person name="Jurka J."/>
            <person name="Kapitonov V.V."/>
            <person name="Kroger N."/>
            <person name="Lau W.W."/>
            <person name="Lane T.W."/>
            <person name="Larimer F.W."/>
            <person name="Lippmeier J.C."/>
            <person name="Lucas S."/>
            <person name="Medina M."/>
            <person name="Montsant A."/>
            <person name="Obornik M."/>
            <person name="Parker M.S."/>
            <person name="Palenik B."/>
            <person name="Pazour G.J."/>
            <person name="Richardson P.M."/>
            <person name="Rynearson T.A."/>
            <person name="Saito M.A."/>
            <person name="Schwartz D.C."/>
            <person name="Thamatrakoln K."/>
            <person name="Valentin K."/>
            <person name="Vardi A."/>
            <person name="Wilkerson F.P."/>
            <person name="Rokhsar D.S."/>
        </authorList>
    </citation>
    <scope>NUCLEOTIDE SEQUENCE [LARGE SCALE GENOMIC DNA]</scope>
    <source>
        <strain evidence="19 20">CCMP1335</strain>
    </source>
</reference>
<evidence type="ECO:0000256" key="9">
    <source>
        <dbReference type="ARBA" id="ARBA00022842"/>
    </source>
</evidence>
<dbReference type="InterPro" id="IPR041609">
    <property type="entry name" value="PurL_linker"/>
</dbReference>
<dbReference type="HOGENOM" id="CLU_001031_0_0_1"/>
<evidence type="ECO:0000259" key="16">
    <source>
        <dbReference type="Pfam" id="PF18072"/>
    </source>
</evidence>
<evidence type="ECO:0000256" key="4">
    <source>
        <dbReference type="ARBA" id="ARBA00022598"/>
    </source>
</evidence>
<organism evidence="19 20">
    <name type="scientific">Thalassiosira pseudonana</name>
    <name type="common">Marine diatom</name>
    <name type="synonym">Cyclotella nana</name>
    <dbReference type="NCBI Taxonomy" id="35128"/>
    <lineage>
        <taxon>Eukaryota</taxon>
        <taxon>Sar</taxon>
        <taxon>Stramenopiles</taxon>
        <taxon>Ochrophyta</taxon>
        <taxon>Bacillariophyta</taxon>
        <taxon>Coscinodiscophyceae</taxon>
        <taxon>Thalassiosirophycidae</taxon>
        <taxon>Thalassiosirales</taxon>
        <taxon>Thalassiosiraceae</taxon>
        <taxon>Thalassiosira</taxon>
    </lineage>
</organism>
<reference evidence="19 20" key="2">
    <citation type="journal article" date="2008" name="Nature">
        <title>The Phaeodactylum genome reveals the evolutionary history of diatom genomes.</title>
        <authorList>
            <person name="Bowler C."/>
            <person name="Allen A.E."/>
            <person name="Badger J.H."/>
            <person name="Grimwood J."/>
            <person name="Jabbari K."/>
            <person name="Kuo A."/>
            <person name="Maheswari U."/>
            <person name="Martens C."/>
            <person name="Maumus F."/>
            <person name="Otillar R.P."/>
            <person name="Rayko E."/>
            <person name="Salamov A."/>
            <person name="Vandepoele K."/>
            <person name="Beszteri B."/>
            <person name="Gruber A."/>
            <person name="Heijde M."/>
            <person name="Katinka M."/>
            <person name="Mock T."/>
            <person name="Valentin K."/>
            <person name="Verret F."/>
            <person name="Berges J.A."/>
            <person name="Brownlee C."/>
            <person name="Cadoret J.P."/>
            <person name="Chiovitti A."/>
            <person name="Choi C.J."/>
            <person name="Coesel S."/>
            <person name="De Martino A."/>
            <person name="Detter J.C."/>
            <person name="Durkin C."/>
            <person name="Falciatore A."/>
            <person name="Fournet J."/>
            <person name="Haruta M."/>
            <person name="Huysman M.J."/>
            <person name="Jenkins B.D."/>
            <person name="Jiroutova K."/>
            <person name="Jorgensen R.E."/>
            <person name="Joubert Y."/>
            <person name="Kaplan A."/>
            <person name="Kroger N."/>
            <person name="Kroth P.G."/>
            <person name="La Roche J."/>
            <person name="Lindquist E."/>
            <person name="Lommer M."/>
            <person name="Martin-Jezequel V."/>
            <person name="Lopez P.J."/>
            <person name="Lucas S."/>
            <person name="Mangogna M."/>
            <person name="McGinnis K."/>
            <person name="Medlin L.K."/>
            <person name="Montsant A."/>
            <person name="Oudot-Le Secq M.P."/>
            <person name="Napoli C."/>
            <person name="Obornik M."/>
            <person name="Parker M.S."/>
            <person name="Petit J.L."/>
            <person name="Porcel B.M."/>
            <person name="Poulsen N."/>
            <person name="Robison M."/>
            <person name="Rychlewski L."/>
            <person name="Rynearson T.A."/>
            <person name="Schmutz J."/>
            <person name="Shapiro H."/>
            <person name="Siaut M."/>
            <person name="Stanley M."/>
            <person name="Sussman M.R."/>
            <person name="Taylor A.R."/>
            <person name="Vardi A."/>
            <person name="von Dassow P."/>
            <person name="Vyverman W."/>
            <person name="Willis A."/>
            <person name="Wyrwicz L.S."/>
            <person name="Rokhsar D.S."/>
            <person name="Weissenbach J."/>
            <person name="Armbrust E.V."/>
            <person name="Green B.R."/>
            <person name="Van de Peer Y."/>
            <person name="Grigoriev I.V."/>
        </authorList>
    </citation>
    <scope>NUCLEOTIDE SEQUENCE [LARGE SCALE GENOMIC DNA]</scope>
    <source>
        <strain evidence="19 20">CCMP1335</strain>
    </source>
</reference>
<dbReference type="FunFam" id="3.30.1330.10:FF:000009">
    <property type="entry name" value="Probable phosphoribosylformylglycinamidine synthase"/>
    <property type="match status" value="1"/>
</dbReference>
<dbReference type="GO" id="GO:0006189">
    <property type="term" value="P:'de novo' IMP biosynthetic process"/>
    <property type="evidence" value="ECO:0007669"/>
    <property type="project" value="UniProtKB-UniPathway"/>
</dbReference>
<evidence type="ECO:0000256" key="5">
    <source>
        <dbReference type="ARBA" id="ARBA00022723"/>
    </source>
</evidence>
<dbReference type="InterPro" id="IPR010918">
    <property type="entry name" value="PurM-like_C_dom"/>
</dbReference>
<dbReference type="CDD" id="cd01740">
    <property type="entry name" value="GATase1_FGAR_AT"/>
    <property type="match status" value="1"/>
</dbReference>
<sequence length="1321" mass="143745">MSSIIHYYRKTETPHSLLPSLKEQLSTSSSSSTVDITSIETESCFNVQIEGALNEEDKNRLEWLLRETFCKDGLRLETSAFANVVNDDNTNNKVVLEFGPRMTFTSAFSSNATSITSACGLSKISRLERSKRYCITFSSPPTSTLIATLESLLHDRMTEQRYEVPITSFESGAKVEPVVWVKIMEEGREALERINAERGLGFDDFDLDFYTELFKEKLGRNPTDVECFDMGQSNSEHSRHWYFSGKMIIDGVEKPHTLFQMVKATLPKGIPNNSIIAFHDNSSSIRGYECQVLVPSSVSTAGKMEVVRKTMHPILTAETHNFPSAVAPFPGAETGTGGRLRDVMATGRGAYAVAGVCAYCVGNLNVPGYELPWEDKSFVYPSNLASPLEIEIEASNGASDYGNKFGEPVIHGFTRSFGMRLANGERFEWVKPIMFTAGIGALDGRHTTKGEPEKGMLVVKIGGPCYRIGIGGGAASSRVQSSENAALDFDAVQRGDAEMENRMNRLMRACCDLGDKNPIVSVHDQGAGGNGNVLKEIVEPAGAEYDIRKVYVGDNTLSVLEIWGAEYQENNALLIRPADEAVFKEIAERENCPIRILGVVTGDGKVVVKDSSDGSTPVDLPLELVLGKMPQKTFTDSHTEIKLEALSLPEGTTVMDAVDRVLRLLSVGSKRFLVHKVDRSVTGLIAQQQCVGPLQLPLANLGITAHSHFGITGTAVSCGEQPIKGLVDSAAMARMTVAEAMTNLMWAKISKIEDIKASGNWMYAAKLPGEGAKMYDACEALRDSLLALGCGIDGGKDSLSMAAQCGDEVVKAPGELTMTCYVTCPDITKTVTPDLKCPGGSKTTLLFVDLGGGKARMGGSSLAQTYNQIGNESPDIEDFGVLKNTFLVVQDLIEAGTILAGHDRSDGGLATVLMEMAFAGNCSVSAVIPETCDGAGEIGTLFNEEAGIVMEVADDNAKSVVEAFAAKNVPCIEIGTASAGGDSIKIAVGASAPCIDEKMTVLRDLWEETSFHLEKRQRNPECVVQEEAGLKLRKAPEWKLTYTPAPTDAAIMNAPNKHKVAIIRQEGSNGDREMLSAFLSAGFESWDVTVSDLVTGRLTLDDFRGIVFVGGFSYADVLDSGKGWAGVIKFNENVFKQFEAFRQRKDTFSLGVCNGCQLMALLGWIPSNDGLSEESQPRLLENDSGRFESRFSSVKIVESPAIMFKGMEGSSLGVWVAHGEGRFHFPDSKIHEHALASNLSPLRYVNDSNEVTQEYPFNPNGSPDGMAALCSEDGRHLAMMPHPERVFTTWQWPWMPEEWKDYTVGPWLQMFQNARSFCDSQ</sequence>
<dbReference type="Pfam" id="PF18076">
    <property type="entry name" value="FGAR-AT_N"/>
    <property type="match status" value="1"/>
</dbReference>
<dbReference type="InterPro" id="IPR036676">
    <property type="entry name" value="PurM-like_C_sf"/>
</dbReference>
<dbReference type="NCBIfam" id="NF003672">
    <property type="entry name" value="PRK05297.1"/>
    <property type="match status" value="1"/>
</dbReference>
<dbReference type="Gene3D" id="3.90.650.10">
    <property type="entry name" value="PurM-like C-terminal domain"/>
    <property type="match status" value="2"/>
</dbReference>
<dbReference type="EC" id="6.3.5.3" evidence="3"/>
<dbReference type="GeneID" id="7442123"/>
<dbReference type="Proteomes" id="UP000001449">
    <property type="component" value="Chromosome 17"/>
</dbReference>
<name>B8CE77_THAPS</name>
<dbReference type="STRING" id="35128.B8CE77"/>
<feature type="domain" description="PurM-like C-terminal" evidence="15">
    <location>
        <begin position="855"/>
        <end position="982"/>
    </location>
</feature>
<keyword evidence="9" id="KW-0460">Magnesium</keyword>
<dbReference type="GO" id="GO:0005524">
    <property type="term" value="F:ATP binding"/>
    <property type="evidence" value="ECO:0007669"/>
    <property type="project" value="UniProtKB-KW"/>
</dbReference>
<dbReference type="Gene3D" id="3.30.1330.10">
    <property type="entry name" value="PurM-like, N-terminal domain"/>
    <property type="match status" value="2"/>
</dbReference>
<dbReference type="Pfam" id="PF13507">
    <property type="entry name" value="GATase_5"/>
    <property type="match status" value="1"/>
</dbReference>
<feature type="domain" description="Phosphoribosylformylglycinamidine synthase N-terminal" evidence="17">
    <location>
        <begin position="43"/>
        <end position="162"/>
    </location>
</feature>
<dbReference type="SUPFAM" id="SSF109736">
    <property type="entry name" value="FGAM synthase PurL, linker domain"/>
    <property type="match status" value="1"/>
</dbReference>
<dbReference type="GO" id="GO:0004642">
    <property type="term" value="F:phosphoribosylformylglycinamidine synthase activity"/>
    <property type="evidence" value="ECO:0000318"/>
    <property type="project" value="GO_Central"/>
</dbReference>
<dbReference type="FunFam" id="1.10.8.750:FF:000001">
    <property type="entry name" value="Putative phosphoribosylformylglycinamidine synthase"/>
    <property type="match status" value="1"/>
</dbReference>
<evidence type="ECO:0000256" key="2">
    <source>
        <dbReference type="ARBA" id="ARBA00008608"/>
    </source>
</evidence>
<dbReference type="CDD" id="cd02204">
    <property type="entry name" value="PurL_repeat2"/>
    <property type="match status" value="1"/>
</dbReference>
<dbReference type="GO" id="GO:0046872">
    <property type="term" value="F:metal ion binding"/>
    <property type="evidence" value="ECO:0007669"/>
    <property type="project" value="UniProtKB-KW"/>
</dbReference>
<dbReference type="GO" id="GO:0006164">
    <property type="term" value="P:purine nucleotide biosynthetic process"/>
    <property type="evidence" value="ECO:0000318"/>
    <property type="project" value="GO_Central"/>
</dbReference>